<accession>A0A9D3ZVW0</accession>
<evidence type="ECO:0000313" key="3">
    <source>
        <dbReference type="Proteomes" id="UP000828251"/>
    </source>
</evidence>
<keyword evidence="3" id="KW-1185">Reference proteome</keyword>
<evidence type="ECO:0000313" key="2">
    <source>
        <dbReference type="EMBL" id="KAH1066579.1"/>
    </source>
</evidence>
<evidence type="ECO:0000259" key="1">
    <source>
        <dbReference type="Pfam" id="PF13966"/>
    </source>
</evidence>
<feature type="domain" description="Reverse transcriptase zinc-binding" evidence="1">
    <location>
        <begin position="2"/>
        <end position="72"/>
    </location>
</feature>
<organism evidence="2 3">
    <name type="scientific">Gossypium stocksii</name>
    <dbReference type="NCBI Taxonomy" id="47602"/>
    <lineage>
        <taxon>Eukaryota</taxon>
        <taxon>Viridiplantae</taxon>
        <taxon>Streptophyta</taxon>
        <taxon>Embryophyta</taxon>
        <taxon>Tracheophyta</taxon>
        <taxon>Spermatophyta</taxon>
        <taxon>Magnoliopsida</taxon>
        <taxon>eudicotyledons</taxon>
        <taxon>Gunneridae</taxon>
        <taxon>Pentapetalae</taxon>
        <taxon>rosids</taxon>
        <taxon>malvids</taxon>
        <taxon>Malvales</taxon>
        <taxon>Malvaceae</taxon>
        <taxon>Malvoideae</taxon>
        <taxon>Gossypium</taxon>
    </lineage>
</organism>
<dbReference type="EMBL" id="JAIQCV010000009">
    <property type="protein sequence ID" value="KAH1066579.1"/>
    <property type="molecule type" value="Genomic_DNA"/>
</dbReference>
<name>A0A9D3ZVW0_9ROSI</name>
<protein>
    <recommendedName>
        <fullName evidence="1">Reverse transcriptase zinc-binding domain-containing protein</fullName>
    </recommendedName>
</protein>
<dbReference type="Pfam" id="PF13966">
    <property type="entry name" value="zf-RVT"/>
    <property type="match status" value="1"/>
</dbReference>
<dbReference type="Proteomes" id="UP000828251">
    <property type="component" value="Unassembled WGS sequence"/>
</dbReference>
<proteinExistence type="predicted"/>
<dbReference type="OrthoDB" id="1002062at2759"/>
<sequence length="131" mass="15721">MVSRIWHGIRKKSEKVPWSRLLWFPFRIPKHSVISWLAIQDRLPTKVRLIQGGRDIDGRCKLCFEEQETRDHQHELMWAMRRLKGKALITILLKLGWNDCIYGIWKERNNEHFSTVQMTEAEVLILEEKKV</sequence>
<dbReference type="InterPro" id="IPR026960">
    <property type="entry name" value="RVT-Znf"/>
</dbReference>
<gene>
    <name evidence="2" type="ORF">J1N35_031566</name>
</gene>
<comment type="caution">
    <text evidence="2">The sequence shown here is derived from an EMBL/GenBank/DDBJ whole genome shotgun (WGS) entry which is preliminary data.</text>
</comment>
<dbReference type="AlphaFoldDB" id="A0A9D3ZVW0"/>
<reference evidence="2 3" key="1">
    <citation type="journal article" date="2021" name="Plant Biotechnol. J.">
        <title>Multi-omics assisted identification of the key and species-specific regulatory components of drought-tolerant mechanisms in Gossypium stocksii.</title>
        <authorList>
            <person name="Yu D."/>
            <person name="Ke L."/>
            <person name="Zhang D."/>
            <person name="Wu Y."/>
            <person name="Sun Y."/>
            <person name="Mei J."/>
            <person name="Sun J."/>
            <person name="Sun Y."/>
        </authorList>
    </citation>
    <scope>NUCLEOTIDE SEQUENCE [LARGE SCALE GENOMIC DNA]</scope>
    <source>
        <strain evidence="3">cv. E1</strain>
        <tissue evidence="2">Leaf</tissue>
    </source>
</reference>